<dbReference type="SMART" id="SM00109">
    <property type="entry name" value="C1"/>
    <property type="match status" value="1"/>
</dbReference>
<dbReference type="InterPro" id="IPR035892">
    <property type="entry name" value="C2_domain_sf"/>
</dbReference>
<dbReference type="Gene3D" id="2.60.40.150">
    <property type="entry name" value="C2 domain"/>
    <property type="match status" value="1"/>
</dbReference>
<dbReference type="InterPro" id="IPR036855">
    <property type="entry name" value="Znf_CCCH_sf"/>
</dbReference>
<dbReference type="FunFam" id="3.30.2410.10:FF:000001">
    <property type="entry name" value="E3 ubiquitin-protein ligase NEDD4-like"/>
    <property type="match status" value="1"/>
</dbReference>
<dbReference type="eggNOG" id="KOG0940">
    <property type="taxonomic scope" value="Eukaryota"/>
</dbReference>
<dbReference type="UniPathway" id="UPA00143"/>
<dbReference type="OMA" id="WASKHTI"/>
<sequence length="847" mass="95829">MSTQSVPLLWSPQTAHRLAGNLTQSRSPTPSRSQMHQRNLTRDPSKRVDDDEEIVQRRRTVSDAAQWLRAKRQSDLHRELLPASAKGARRHALTHASGSTSKFCAVCSRVLWGITRPYRCSECGLEFHRACEPMAPACLGRTGSMVSLDSPSDGPILDQTAHLLRVCIASADSLARRSLFRVPDPFAIVHMDGERFTTAVARKTFAPQWMTERDMYVTASSTLKILVFDARKFEEGRWNGFLGTAVIPAAAFIDSTSLGDGATKVLTFRLRKLKATDVVTGTVCVKVRVLRRNVDLSKTAPMTTPRADSPRTMARCDRPSCSDDMSYTLAVFTATRHVPDIIYTGRDREHTAIGFVPGQELRFVVKQTNFYGSSDYSLPSDTIAFPQASESSAGDEESEDRIHCPFFMAGFCPRGDRCPFYHGDGLNGDEVSVALAAVSMIENEDVQLMAALQASLEQSKQAQYDASKQSHFQRTFHEKEQRFRKKLPEAKGECNITVARADLFKTSLFEITRIPATKLRQRLMIRFHGEGGLDYGGLAREFFYLISGEVFDPRLGMFEYTSSNYALQISPDSASSDDHLLYFRFVGRLLGMAVFHEHFLDVTFTKSFYKHLLGLPLTLKDLQDVDPDVHRSMIWILENTVTEDMELYFVADYESFGVMKQHPLVPGGETVKVNESNKHEFVRLMVEWRLCRSCERQLKAIMAGFYAVVPLSLLREFNEAELEHLIAGSRHYNLEDWRAHTEYKGYIETDPVIQWFWEIIDSYSPDEQAEFLQFCTGSTRVPLEGFQALRGSDGPRKFCIQRLDDLTRLPSAHTCFNRLDLPSFPSKQMLQERLRIAMWGAQGFTGD</sequence>
<dbReference type="PROSITE" id="PS50103">
    <property type="entry name" value="ZF_C3H1"/>
    <property type="match status" value="1"/>
</dbReference>
<keyword evidence="9 11" id="KW-0833">Ubl conjugation pathway</keyword>
<evidence type="ECO:0000256" key="10">
    <source>
        <dbReference type="ARBA" id="ARBA00022833"/>
    </source>
</evidence>
<feature type="domain" description="HECT" evidence="19">
    <location>
        <begin position="515"/>
        <end position="847"/>
    </location>
</feature>
<dbReference type="PROSITE" id="PS50004">
    <property type="entry name" value="C2"/>
    <property type="match status" value="1"/>
</dbReference>
<dbReference type="SMART" id="SM00239">
    <property type="entry name" value="C2"/>
    <property type="match status" value="1"/>
</dbReference>
<dbReference type="PROSITE" id="PS00479">
    <property type="entry name" value="ZF_DAG_PE_1"/>
    <property type="match status" value="1"/>
</dbReference>
<dbReference type="CDD" id="cd00078">
    <property type="entry name" value="HECTc"/>
    <property type="match status" value="1"/>
</dbReference>
<dbReference type="SUPFAM" id="SSF90229">
    <property type="entry name" value="CCCH zinc finger"/>
    <property type="match status" value="1"/>
</dbReference>
<evidence type="ECO:0000256" key="3">
    <source>
        <dbReference type="ARBA" id="ARBA00004906"/>
    </source>
</evidence>
<dbReference type="CDD" id="cd00029">
    <property type="entry name" value="C1"/>
    <property type="match status" value="1"/>
</dbReference>
<keyword evidence="21" id="KW-1185">Reference proteome</keyword>
<gene>
    <name evidence="20" type="ORF">PTSG_08925</name>
</gene>
<dbReference type="Gene3D" id="3.30.2410.10">
    <property type="entry name" value="Hect, E3 ligase catalytic domain"/>
    <property type="match status" value="1"/>
</dbReference>
<protein>
    <recommendedName>
        <fullName evidence="11">E3 ubiquitin-protein ligase</fullName>
        <ecNumber evidence="11">2.3.2.26</ecNumber>
    </recommendedName>
</protein>
<dbReference type="Gene3D" id="3.90.1750.10">
    <property type="entry name" value="Hect, E3 ligase catalytic domains"/>
    <property type="match status" value="1"/>
</dbReference>
<proteinExistence type="predicted"/>
<dbReference type="PANTHER" id="PTHR11254">
    <property type="entry name" value="HECT DOMAIN UBIQUITIN-PROTEIN LIGASE"/>
    <property type="match status" value="1"/>
</dbReference>
<evidence type="ECO:0000256" key="11">
    <source>
        <dbReference type="PIRNR" id="PIRNR001569"/>
    </source>
</evidence>
<feature type="domain" description="Phorbol-ester/DAG-type" evidence="17">
    <location>
        <begin position="90"/>
        <end position="138"/>
    </location>
</feature>
<organism evidence="21">
    <name type="scientific">Salpingoeca rosetta (strain ATCC 50818 / BSB-021)</name>
    <dbReference type="NCBI Taxonomy" id="946362"/>
    <lineage>
        <taxon>Eukaryota</taxon>
        <taxon>Choanoflagellata</taxon>
        <taxon>Craspedida</taxon>
        <taxon>Salpingoecidae</taxon>
        <taxon>Salpingoeca</taxon>
    </lineage>
</organism>
<evidence type="ECO:0000256" key="15">
    <source>
        <dbReference type="SAM" id="MobiDB-lite"/>
    </source>
</evidence>
<dbReference type="Proteomes" id="UP000007799">
    <property type="component" value="Unassembled WGS sequence"/>
</dbReference>
<dbReference type="GO" id="GO:0016567">
    <property type="term" value="P:protein ubiquitination"/>
    <property type="evidence" value="ECO:0007669"/>
    <property type="project" value="UniProtKB-UniPathway"/>
</dbReference>
<dbReference type="GeneID" id="16070865"/>
<name>F2UL35_SALR5</name>
<dbReference type="InterPro" id="IPR000569">
    <property type="entry name" value="HECT_dom"/>
</dbReference>
<dbReference type="SUPFAM" id="SSF49562">
    <property type="entry name" value="C2 domain (Calcium/lipid-binding domain, CaLB)"/>
    <property type="match status" value="1"/>
</dbReference>
<dbReference type="InterPro" id="IPR000571">
    <property type="entry name" value="Znf_CCCH"/>
</dbReference>
<dbReference type="FunFam" id="3.30.2160.10:FF:000001">
    <property type="entry name" value="E3 ubiquitin-protein ligase NEDD4-like"/>
    <property type="match status" value="1"/>
</dbReference>
<dbReference type="SMART" id="SM00356">
    <property type="entry name" value="ZnF_C3H1"/>
    <property type="match status" value="1"/>
</dbReference>
<keyword evidence="8 14" id="KW-0863">Zinc-finger</keyword>
<feature type="domain" description="C3H1-type" evidence="18">
    <location>
        <begin position="398"/>
        <end position="425"/>
    </location>
</feature>
<dbReference type="Gene3D" id="3.30.60.20">
    <property type="match status" value="1"/>
</dbReference>
<dbReference type="STRING" id="946362.F2UL35"/>
<dbReference type="FunFam" id="3.90.1750.10:FF:000079">
    <property type="entry name" value="E3 ubiquitin-protein ligase"/>
    <property type="match status" value="1"/>
</dbReference>
<dbReference type="InParanoid" id="F2UL35"/>
<dbReference type="InterPro" id="IPR046349">
    <property type="entry name" value="C1-like_sf"/>
</dbReference>
<evidence type="ECO:0000256" key="5">
    <source>
        <dbReference type="ARBA" id="ARBA00022679"/>
    </source>
</evidence>
<dbReference type="Pfam" id="PF00130">
    <property type="entry name" value="C1_1"/>
    <property type="match status" value="1"/>
</dbReference>
<dbReference type="OrthoDB" id="8068875at2759"/>
<dbReference type="Pfam" id="PF00632">
    <property type="entry name" value="HECT"/>
    <property type="match status" value="1"/>
</dbReference>
<dbReference type="InterPro" id="IPR024928">
    <property type="entry name" value="E3_ub_ligase_SMURF1"/>
</dbReference>
<evidence type="ECO:0000256" key="6">
    <source>
        <dbReference type="ARBA" id="ARBA00022723"/>
    </source>
</evidence>
<comment type="subcellular location">
    <subcellularLocation>
        <location evidence="2">Cytoplasm</location>
    </subcellularLocation>
</comment>
<evidence type="ECO:0000313" key="20">
    <source>
        <dbReference type="EMBL" id="EGD77834.1"/>
    </source>
</evidence>
<keyword evidence="6 14" id="KW-0479">Metal-binding</keyword>
<comment type="catalytic activity">
    <reaction evidence="1 11">
        <text>S-ubiquitinyl-[E2 ubiquitin-conjugating enzyme]-L-cysteine + [acceptor protein]-L-lysine = [E2 ubiquitin-conjugating enzyme]-L-cysteine + N(6)-ubiquitinyl-[acceptor protein]-L-lysine.</text>
        <dbReference type="EC" id="2.3.2.26"/>
    </reaction>
</comment>
<keyword evidence="5 11" id="KW-0808">Transferase</keyword>
<dbReference type="AlphaFoldDB" id="F2UL35"/>
<dbReference type="GO" id="GO:0005737">
    <property type="term" value="C:cytoplasm"/>
    <property type="evidence" value="ECO:0007669"/>
    <property type="project" value="UniProtKB-SubCell"/>
</dbReference>
<dbReference type="InterPro" id="IPR050409">
    <property type="entry name" value="E3_ubiq-protein_ligase"/>
</dbReference>
<evidence type="ECO:0000259" key="16">
    <source>
        <dbReference type="PROSITE" id="PS50004"/>
    </source>
</evidence>
<dbReference type="Pfam" id="PF00168">
    <property type="entry name" value="C2"/>
    <property type="match status" value="1"/>
</dbReference>
<dbReference type="GO" id="GO:0006511">
    <property type="term" value="P:ubiquitin-dependent protein catabolic process"/>
    <property type="evidence" value="ECO:0007669"/>
    <property type="project" value="InterPro"/>
</dbReference>
<dbReference type="PROSITE" id="PS50237">
    <property type="entry name" value="HECT"/>
    <property type="match status" value="1"/>
</dbReference>
<dbReference type="SMART" id="SM00119">
    <property type="entry name" value="HECTc"/>
    <property type="match status" value="1"/>
</dbReference>
<feature type="zinc finger region" description="C3H1-type" evidence="14">
    <location>
        <begin position="398"/>
        <end position="425"/>
    </location>
</feature>
<dbReference type="InterPro" id="IPR000008">
    <property type="entry name" value="C2_dom"/>
</dbReference>
<dbReference type="PIRSF" id="PIRSF001569">
    <property type="entry name" value="E3_ub_ligase_SMURF1"/>
    <property type="match status" value="1"/>
</dbReference>
<dbReference type="EC" id="2.3.2.26" evidence="11"/>
<comment type="pathway">
    <text evidence="3 11">Protein modification; protein ubiquitination.</text>
</comment>
<feature type="compositionally biased region" description="Basic and acidic residues" evidence="15">
    <location>
        <begin position="40"/>
        <end position="49"/>
    </location>
</feature>
<feature type="compositionally biased region" description="Polar residues" evidence="15">
    <location>
        <begin position="21"/>
        <end position="38"/>
    </location>
</feature>
<accession>F2UL35</accession>
<keyword evidence="10 14" id="KW-0862">Zinc</keyword>
<evidence type="ECO:0000256" key="12">
    <source>
        <dbReference type="PIRSR" id="PIRSR001569-1"/>
    </source>
</evidence>
<evidence type="ECO:0000256" key="7">
    <source>
        <dbReference type="ARBA" id="ARBA00022737"/>
    </source>
</evidence>
<dbReference type="Gene3D" id="3.30.2160.10">
    <property type="entry name" value="Hect, E3 ligase catalytic domain"/>
    <property type="match status" value="1"/>
</dbReference>
<evidence type="ECO:0000259" key="19">
    <source>
        <dbReference type="PROSITE" id="PS50237"/>
    </source>
</evidence>
<keyword evidence="4" id="KW-0963">Cytoplasm</keyword>
<evidence type="ECO:0000256" key="9">
    <source>
        <dbReference type="ARBA" id="ARBA00022786"/>
    </source>
</evidence>
<evidence type="ECO:0000256" key="14">
    <source>
        <dbReference type="PROSITE-ProRule" id="PRU00723"/>
    </source>
</evidence>
<dbReference type="RefSeq" id="XP_004990310.1">
    <property type="nucleotide sequence ID" value="XM_004990253.1"/>
</dbReference>
<dbReference type="InterPro" id="IPR002219">
    <property type="entry name" value="PKC_DAG/PE"/>
</dbReference>
<evidence type="ECO:0000259" key="17">
    <source>
        <dbReference type="PROSITE" id="PS50081"/>
    </source>
</evidence>
<feature type="domain" description="C2" evidence="16">
    <location>
        <begin position="140"/>
        <end position="263"/>
    </location>
</feature>
<dbReference type="SUPFAM" id="SSF57889">
    <property type="entry name" value="Cysteine-rich domain"/>
    <property type="match status" value="1"/>
</dbReference>
<evidence type="ECO:0000256" key="1">
    <source>
        <dbReference type="ARBA" id="ARBA00000885"/>
    </source>
</evidence>
<feature type="active site" description="Glycyl thioester intermediate" evidence="12 13">
    <location>
        <position position="815"/>
    </location>
</feature>
<feature type="region of interest" description="Disordered" evidence="15">
    <location>
        <begin position="21"/>
        <end position="53"/>
    </location>
</feature>
<evidence type="ECO:0000256" key="13">
    <source>
        <dbReference type="PROSITE-ProRule" id="PRU00104"/>
    </source>
</evidence>
<dbReference type="EMBL" id="GL832979">
    <property type="protein sequence ID" value="EGD77834.1"/>
    <property type="molecule type" value="Genomic_DNA"/>
</dbReference>
<evidence type="ECO:0000256" key="2">
    <source>
        <dbReference type="ARBA" id="ARBA00004496"/>
    </source>
</evidence>
<dbReference type="KEGG" id="sre:PTSG_08925"/>
<dbReference type="InterPro" id="IPR035983">
    <property type="entry name" value="Hect_E3_ubiquitin_ligase"/>
</dbReference>
<dbReference type="SUPFAM" id="SSF56204">
    <property type="entry name" value="Hect, E3 ligase catalytic domain"/>
    <property type="match status" value="1"/>
</dbReference>
<evidence type="ECO:0000256" key="8">
    <source>
        <dbReference type="ARBA" id="ARBA00022771"/>
    </source>
</evidence>
<evidence type="ECO:0000259" key="18">
    <source>
        <dbReference type="PROSITE" id="PS50103"/>
    </source>
</evidence>
<dbReference type="GO" id="GO:0061630">
    <property type="term" value="F:ubiquitin protein ligase activity"/>
    <property type="evidence" value="ECO:0007669"/>
    <property type="project" value="UniProtKB-EC"/>
</dbReference>
<dbReference type="PANTHER" id="PTHR11254:SF440">
    <property type="entry name" value="E3 UBIQUITIN-PROTEIN LIGASE NEDD-4"/>
    <property type="match status" value="1"/>
</dbReference>
<keyword evidence="7" id="KW-0677">Repeat</keyword>
<evidence type="ECO:0000256" key="4">
    <source>
        <dbReference type="ARBA" id="ARBA00022490"/>
    </source>
</evidence>
<reference evidence="20" key="1">
    <citation type="submission" date="2009-08" db="EMBL/GenBank/DDBJ databases">
        <title>Annotation of Salpingoeca rosetta.</title>
        <authorList>
            <consortium name="The Broad Institute Genome Sequencing Platform"/>
            <person name="Russ C."/>
            <person name="Cuomo C."/>
            <person name="Burger G."/>
            <person name="Gray M.W."/>
            <person name="Holland P.W.H."/>
            <person name="King N."/>
            <person name="Lang F.B.F."/>
            <person name="Roger A.J."/>
            <person name="Ruiz-Trillo I."/>
            <person name="Young S.K."/>
            <person name="Zeng Q."/>
            <person name="Gargeya S."/>
            <person name="Alvarado L."/>
            <person name="Berlin A."/>
            <person name="Chapman S.B."/>
            <person name="Chen Z."/>
            <person name="Freedman E."/>
            <person name="Gellesch M."/>
            <person name="Goldberg J."/>
            <person name="Griggs A."/>
            <person name="Gujja S."/>
            <person name="Heilman E."/>
            <person name="Heiman D."/>
            <person name="Howarth C."/>
            <person name="Mehta T."/>
            <person name="Neiman D."/>
            <person name="Pearson M."/>
            <person name="Roberts A."/>
            <person name="Saif S."/>
            <person name="Shea T."/>
            <person name="Shenoy N."/>
            <person name="Sisk P."/>
            <person name="Stolte C."/>
            <person name="Sykes S."/>
            <person name="White J."/>
            <person name="Yandava C."/>
            <person name="Haas B."/>
            <person name="Nusbaum C."/>
            <person name="Birren B."/>
        </authorList>
    </citation>
    <scope>NUCLEOTIDE SEQUENCE [LARGE SCALE GENOMIC DNA]</scope>
    <source>
        <strain evidence="20">ATCC 50818</strain>
    </source>
</reference>
<dbReference type="GO" id="GO:0008270">
    <property type="term" value="F:zinc ion binding"/>
    <property type="evidence" value="ECO:0007669"/>
    <property type="project" value="UniProtKB-KW"/>
</dbReference>
<evidence type="ECO:0000313" key="21">
    <source>
        <dbReference type="Proteomes" id="UP000007799"/>
    </source>
</evidence>
<dbReference type="PROSITE" id="PS50081">
    <property type="entry name" value="ZF_DAG_PE_2"/>
    <property type="match status" value="1"/>
</dbReference>
<dbReference type="Pfam" id="PF00642">
    <property type="entry name" value="zf-CCCH"/>
    <property type="match status" value="1"/>
</dbReference>